<dbReference type="OrthoDB" id="4732370at2"/>
<gene>
    <name evidence="6" type="ORF">EHW67_17620</name>
</gene>
<evidence type="ECO:0000256" key="1">
    <source>
        <dbReference type="ARBA" id="ARBA00004141"/>
    </source>
</evidence>
<dbReference type="GO" id="GO:0016020">
    <property type="term" value="C:membrane"/>
    <property type="evidence" value="ECO:0007669"/>
    <property type="project" value="UniProtKB-SubCell"/>
</dbReference>
<keyword evidence="2 5" id="KW-0812">Transmembrane</keyword>
<reference evidence="6 7" key="1">
    <citation type="submission" date="2018-11" db="EMBL/GenBank/DDBJ databases">
        <title>Arenibacter aquaticus sp.nov., a marine bacterium isolated from surface seawater in the South China Sea.</title>
        <authorList>
            <person name="Guo J."/>
            <person name="Sun J."/>
        </authorList>
    </citation>
    <scope>NUCLEOTIDE SEQUENCE [LARGE SCALE GENOMIC DNA]</scope>
    <source>
        <strain evidence="6 7">GUO666</strain>
    </source>
</reference>
<dbReference type="RefSeq" id="WP_126163703.1">
    <property type="nucleotide sequence ID" value="NZ_RQPJ01000021.1"/>
</dbReference>
<keyword evidence="4 5" id="KW-0472">Membrane</keyword>
<accession>A0A430JZ42</accession>
<organism evidence="6 7">
    <name type="scientific">Arenibacter aquaticus</name>
    <dbReference type="NCBI Taxonomy" id="2489054"/>
    <lineage>
        <taxon>Bacteria</taxon>
        <taxon>Pseudomonadati</taxon>
        <taxon>Bacteroidota</taxon>
        <taxon>Flavobacteriia</taxon>
        <taxon>Flavobacteriales</taxon>
        <taxon>Flavobacteriaceae</taxon>
        <taxon>Arenibacter</taxon>
    </lineage>
</organism>
<evidence type="ECO:0000313" key="7">
    <source>
        <dbReference type="Proteomes" id="UP000267585"/>
    </source>
</evidence>
<evidence type="ECO:0000256" key="4">
    <source>
        <dbReference type="ARBA" id="ARBA00023136"/>
    </source>
</evidence>
<evidence type="ECO:0000256" key="3">
    <source>
        <dbReference type="ARBA" id="ARBA00022989"/>
    </source>
</evidence>
<feature type="transmembrane region" description="Helical" evidence="5">
    <location>
        <begin position="47"/>
        <end position="69"/>
    </location>
</feature>
<name>A0A430JZ42_9FLAO</name>
<keyword evidence="3 5" id="KW-1133">Transmembrane helix</keyword>
<proteinExistence type="predicted"/>
<feature type="transmembrane region" description="Helical" evidence="5">
    <location>
        <begin position="76"/>
        <end position="94"/>
    </location>
</feature>
<feature type="transmembrane region" description="Helical" evidence="5">
    <location>
        <begin position="7"/>
        <end position="27"/>
    </location>
</feature>
<evidence type="ECO:0000256" key="2">
    <source>
        <dbReference type="ARBA" id="ARBA00022692"/>
    </source>
</evidence>
<comment type="caution">
    <text evidence="6">The sequence shown here is derived from an EMBL/GenBank/DDBJ whole genome shotgun (WGS) entry which is preliminary data.</text>
</comment>
<protein>
    <submittedName>
        <fullName evidence="6">DoxX family membrane protein</fullName>
    </submittedName>
</protein>
<keyword evidence="7" id="KW-1185">Reference proteome</keyword>
<dbReference type="InterPro" id="IPR032808">
    <property type="entry name" value="DoxX"/>
</dbReference>
<feature type="transmembrane region" description="Helical" evidence="5">
    <location>
        <begin position="100"/>
        <end position="117"/>
    </location>
</feature>
<sequence>MNTYSFLMLRLGIGLSMFGHGLVRLGKLSGFSKWMVGNFQNSILPEALVIPFSYALPILEFCVGLLLIIGLFTKKALLLGALIMLLLIFGTTLIENWDALPSQLIHLGFFAVLLNFINHNSWALDVSLKSKG</sequence>
<evidence type="ECO:0000256" key="5">
    <source>
        <dbReference type="SAM" id="Phobius"/>
    </source>
</evidence>
<dbReference type="AlphaFoldDB" id="A0A430JZ42"/>
<dbReference type="Proteomes" id="UP000267585">
    <property type="component" value="Unassembled WGS sequence"/>
</dbReference>
<evidence type="ECO:0000313" key="6">
    <source>
        <dbReference type="EMBL" id="RTE52018.1"/>
    </source>
</evidence>
<dbReference type="EMBL" id="RQPJ01000021">
    <property type="protein sequence ID" value="RTE52018.1"/>
    <property type="molecule type" value="Genomic_DNA"/>
</dbReference>
<comment type="subcellular location">
    <subcellularLocation>
        <location evidence="1">Membrane</location>
        <topology evidence="1">Multi-pass membrane protein</topology>
    </subcellularLocation>
</comment>
<dbReference type="Pfam" id="PF07681">
    <property type="entry name" value="DoxX"/>
    <property type="match status" value="1"/>
</dbReference>